<dbReference type="RefSeq" id="WP_339548035.1">
    <property type="nucleotide sequence ID" value="NZ_JBBHLD010000001.1"/>
</dbReference>
<accession>A0ABU8R0G2</accession>
<feature type="domain" description="Abortive infection protein-like C-terminal" evidence="1">
    <location>
        <begin position="237"/>
        <end position="297"/>
    </location>
</feature>
<name>A0ABU8R0G2_9PSED</name>
<dbReference type="Proteomes" id="UP001377692">
    <property type="component" value="Unassembled WGS sequence"/>
</dbReference>
<evidence type="ECO:0000313" key="2">
    <source>
        <dbReference type="EMBL" id="MEJ5903356.1"/>
    </source>
</evidence>
<proteinExistence type="predicted"/>
<dbReference type="InterPro" id="IPR026001">
    <property type="entry name" value="Abi-like_C"/>
</dbReference>
<evidence type="ECO:0000259" key="1">
    <source>
        <dbReference type="Pfam" id="PF14355"/>
    </source>
</evidence>
<dbReference type="EMBL" id="JBBHLD010000001">
    <property type="protein sequence ID" value="MEJ5903356.1"/>
    <property type="molecule type" value="Genomic_DNA"/>
</dbReference>
<protein>
    <submittedName>
        <fullName evidence="2">Abortive infection family protein</fullName>
    </submittedName>
</protein>
<gene>
    <name evidence="2" type="ORF">V7V80_01480</name>
</gene>
<reference evidence="2 3" key="1">
    <citation type="submission" date="2024-02" db="EMBL/GenBank/DDBJ databases">
        <title>Identification of pathogenicity and growth-promoting functions of Pseudomonas putida variants.</title>
        <authorList>
            <person name="Sun J."/>
        </authorList>
    </citation>
    <scope>NUCLEOTIDE SEQUENCE [LARGE SCALE GENOMIC DNA]</scope>
    <source>
        <strain evidence="2 3">A04</strain>
    </source>
</reference>
<dbReference type="Pfam" id="PF14355">
    <property type="entry name" value="Abi_C"/>
    <property type="match status" value="1"/>
</dbReference>
<comment type="caution">
    <text evidence="2">The sequence shown here is derived from an EMBL/GenBank/DDBJ whole genome shotgun (WGS) entry which is preliminary data.</text>
</comment>
<evidence type="ECO:0000313" key="3">
    <source>
        <dbReference type="Proteomes" id="UP001377692"/>
    </source>
</evidence>
<sequence length="310" mass="34814">MTTRKEALKQMTQRVRETRSEVRAGLGIIEKELREAVDGLPLYVTGKKVVLGMVDEDDWEYAKLSFDGENLQILTSTTHDDGYNYGTIREGEMTVHTISSFKDEEKLTKIASRDSINSIWTATENAVSDMLGEAKTSVRLLSEFSDIQSEIIHKDLADLMSGKYFEQQWATARLAIETDASDSLTRTTQFLESVCRHYLEKRKIPLGNKKVISEFINSVADDFPPLELPRDRENSEDEKTQFVRDVKALISGVKSVSQGCGIFRTHYGTAHGGDKIAYADEARLVNNLAGAVSIYILEKLKAHMAAKNHE</sequence>
<organism evidence="2 3">
    <name type="scientific">Pseudomonas kermanshahensis</name>
    <dbReference type="NCBI Taxonomy" id="2745482"/>
    <lineage>
        <taxon>Bacteria</taxon>
        <taxon>Pseudomonadati</taxon>
        <taxon>Pseudomonadota</taxon>
        <taxon>Gammaproteobacteria</taxon>
        <taxon>Pseudomonadales</taxon>
        <taxon>Pseudomonadaceae</taxon>
        <taxon>Pseudomonas</taxon>
    </lineage>
</organism>
<keyword evidence="3" id="KW-1185">Reference proteome</keyword>